<feature type="compositionally biased region" description="Low complexity" evidence="1">
    <location>
        <begin position="16"/>
        <end position="31"/>
    </location>
</feature>
<proteinExistence type="predicted"/>
<name>A0AAD7GAT4_MYCRO</name>
<feature type="region of interest" description="Disordered" evidence="1">
    <location>
        <begin position="394"/>
        <end position="419"/>
    </location>
</feature>
<evidence type="ECO:0000256" key="1">
    <source>
        <dbReference type="SAM" id="MobiDB-lite"/>
    </source>
</evidence>
<sequence length="531" mass="59190">MAARKATPESLPSMLSPTVSRSASPSSAPPRISREPMPRLPTPRSSTPPPHRTIDSSSDSDSSPARPNPDRNMSSTHAVVKAHSTKPPTLTKGILSPLVVNEFVIACINYHDYKDTADNRKVKTILRCFADPRVKVWLGTKGVHEQVSKMKFEDFMIEFKKRFLPPDWELTARNDLLKSRMKDAETFSEWATEVQVLNALLVDTKGHFDLTRMRHILEAGMVDTLQRDYGSDEKAKAIPLDDFDAWLTEVIRLDVKRVYDRKKSLELATEQFHAEKCKMQSHDEERATKKAHGEGHKPYSKPNSSASASSSHAASSSSFTPLPKLTKEEKELLRKHRGCNKCRVFYAGHYSNDCTTGYPDAATYKALTAADADKAVAATKQPKSSYKPKPVAVVMPPIEDDSDSADSEEDLDRSVSPSPNPAPIVEHFYWDCLVEGPATNLPLHVIALMDNSSHLVLIDEDLVQKMEMRRRKLHEPQSISLAVGTDSSSSTTITEYVKLCTISLDQTWVSRIVRALVVPGLCAPIIWVYRG</sequence>
<organism evidence="2 3">
    <name type="scientific">Mycena rosella</name>
    <name type="common">Pink bonnet</name>
    <name type="synonym">Agaricus rosellus</name>
    <dbReference type="NCBI Taxonomy" id="1033263"/>
    <lineage>
        <taxon>Eukaryota</taxon>
        <taxon>Fungi</taxon>
        <taxon>Dikarya</taxon>
        <taxon>Basidiomycota</taxon>
        <taxon>Agaricomycotina</taxon>
        <taxon>Agaricomycetes</taxon>
        <taxon>Agaricomycetidae</taxon>
        <taxon>Agaricales</taxon>
        <taxon>Marasmiineae</taxon>
        <taxon>Mycenaceae</taxon>
        <taxon>Mycena</taxon>
    </lineage>
</organism>
<feature type="region of interest" description="Disordered" evidence="1">
    <location>
        <begin position="276"/>
        <end position="323"/>
    </location>
</feature>
<gene>
    <name evidence="2" type="ORF">B0H17DRAFT_1208413</name>
</gene>
<dbReference type="Proteomes" id="UP001221757">
    <property type="component" value="Unassembled WGS sequence"/>
</dbReference>
<keyword evidence="3" id="KW-1185">Reference proteome</keyword>
<accession>A0AAD7GAT4</accession>
<evidence type="ECO:0000313" key="2">
    <source>
        <dbReference type="EMBL" id="KAJ7673464.1"/>
    </source>
</evidence>
<feature type="compositionally biased region" description="Pro residues" evidence="1">
    <location>
        <begin position="38"/>
        <end position="51"/>
    </location>
</feature>
<feature type="compositionally biased region" description="Low complexity" evidence="1">
    <location>
        <begin position="304"/>
        <end position="323"/>
    </location>
</feature>
<protein>
    <recommendedName>
        <fullName evidence="4">Retrotransposon gag domain-containing protein</fullName>
    </recommendedName>
</protein>
<evidence type="ECO:0008006" key="4">
    <source>
        <dbReference type="Google" id="ProtNLM"/>
    </source>
</evidence>
<feature type="region of interest" description="Disordered" evidence="1">
    <location>
        <begin position="1"/>
        <end position="87"/>
    </location>
</feature>
<feature type="compositionally biased region" description="Acidic residues" evidence="1">
    <location>
        <begin position="398"/>
        <end position="411"/>
    </location>
</feature>
<dbReference type="EMBL" id="JARKIE010000162">
    <property type="protein sequence ID" value="KAJ7673464.1"/>
    <property type="molecule type" value="Genomic_DNA"/>
</dbReference>
<feature type="compositionally biased region" description="Basic and acidic residues" evidence="1">
    <location>
        <begin position="276"/>
        <end position="297"/>
    </location>
</feature>
<evidence type="ECO:0000313" key="3">
    <source>
        <dbReference type="Proteomes" id="UP001221757"/>
    </source>
</evidence>
<comment type="caution">
    <text evidence="2">The sequence shown here is derived from an EMBL/GenBank/DDBJ whole genome shotgun (WGS) entry which is preliminary data.</text>
</comment>
<dbReference type="AlphaFoldDB" id="A0AAD7GAT4"/>
<reference evidence="2" key="1">
    <citation type="submission" date="2023-03" db="EMBL/GenBank/DDBJ databases">
        <title>Massive genome expansion in bonnet fungi (Mycena s.s.) driven by repeated elements and novel gene families across ecological guilds.</title>
        <authorList>
            <consortium name="Lawrence Berkeley National Laboratory"/>
            <person name="Harder C.B."/>
            <person name="Miyauchi S."/>
            <person name="Viragh M."/>
            <person name="Kuo A."/>
            <person name="Thoen E."/>
            <person name="Andreopoulos B."/>
            <person name="Lu D."/>
            <person name="Skrede I."/>
            <person name="Drula E."/>
            <person name="Henrissat B."/>
            <person name="Morin E."/>
            <person name="Kohler A."/>
            <person name="Barry K."/>
            <person name="LaButti K."/>
            <person name="Morin E."/>
            <person name="Salamov A."/>
            <person name="Lipzen A."/>
            <person name="Mereny Z."/>
            <person name="Hegedus B."/>
            <person name="Baldrian P."/>
            <person name="Stursova M."/>
            <person name="Weitz H."/>
            <person name="Taylor A."/>
            <person name="Grigoriev I.V."/>
            <person name="Nagy L.G."/>
            <person name="Martin F."/>
            <person name="Kauserud H."/>
        </authorList>
    </citation>
    <scope>NUCLEOTIDE SEQUENCE</scope>
    <source>
        <strain evidence="2">CBHHK067</strain>
    </source>
</reference>